<comment type="caution">
    <text evidence="3">The sequence shown here is derived from an EMBL/GenBank/DDBJ whole genome shotgun (WGS) entry which is preliminary data.</text>
</comment>
<dbReference type="EMBL" id="WFLN01000006">
    <property type="protein sequence ID" value="KAB8030903.1"/>
    <property type="molecule type" value="Genomic_DNA"/>
</dbReference>
<proteinExistence type="predicted"/>
<dbReference type="Gene3D" id="3.90.850.10">
    <property type="entry name" value="Fumarylacetoacetase-like, C-terminal domain"/>
    <property type="match status" value="1"/>
</dbReference>
<dbReference type="PANTHER" id="PTHR11820:SF7">
    <property type="entry name" value="ACYLPYRUVASE FAHD1, MITOCHONDRIAL"/>
    <property type="match status" value="1"/>
</dbReference>
<gene>
    <name evidence="3" type="ORF">GCL57_07990</name>
</gene>
<organism evidence="3 4">
    <name type="scientific">Fluviispira multicolorata</name>
    <dbReference type="NCBI Taxonomy" id="2654512"/>
    <lineage>
        <taxon>Bacteria</taxon>
        <taxon>Pseudomonadati</taxon>
        <taxon>Bdellovibrionota</taxon>
        <taxon>Oligoflexia</taxon>
        <taxon>Silvanigrellales</taxon>
        <taxon>Silvanigrellaceae</taxon>
        <taxon>Fluviispira</taxon>
    </lineage>
</organism>
<evidence type="ECO:0000313" key="4">
    <source>
        <dbReference type="Proteomes" id="UP000442694"/>
    </source>
</evidence>
<dbReference type="GO" id="GO:0018773">
    <property type="term" value="F:acetylpyruvate hydrolase activity"/>
    <property type="evidence" value="ECO:0007669"/>
    <property type="project" value="TreeGrafter"/>
</dbReference>
<protein>
    <submittedName>
        <fullName evidence="3">Fumarylacetoacetate hydrolase</fullName>
    </submittedName>
</protein>
<feature type="domain" description="Fumarylacetoacetase-like C-terminal" evidence="2">
    <location>
        <begin position="23"/>
        <end position="215"/>
    </location>
</feature>
<dbReference type="PANTHER" id="PTHR11820">
    <property type="entry name" value="ACYLPYRUVASE"/>
    <property type="match status" value="1"/>
</dbReference>
<keyword evidence="4" id="KW-1185">Reference proteome</keyword>
<dbReference type="SUPFAM" id="SSF56529">
    <property type="entry name" value="FAH"/>
    <property type="match status" value="1"/>
</dbReference>
<evidence type="ECO:0000256" key="1">
    <source>
        <dbReference type="ARBA" id="ARBA00022723"/>
    </source>
</evidence>
<reference evidence="3 4" key="1">
    <citation type="submission" date="2019-10" db="EMBL/GenBank/DDBJ databases">
        <title>New genus of Silvanigrellaceae.</title>
        <authorList>
            <person name="Pitt A."/>
            <person name="Hahn M.W."/>
        </authorList>
    </citation>
    <scope>NUCLEOTIDE SEQUENCE [LARGE SCALE GENOMIC DNA]</scope>
    <source>
        <strain evidence="3 4">33A1-SZDP</strain>
    </source>
</reference>
<dbReference type="GO" id="GO:0046872">
    <property type="term" value="F:metal ion binding"/>
    <property type="evidence" value="ECO:0007669"/>
    <property type="project" value="UniProtKB-KW"/>
</dbReference>
<keyword evidence="3" id="KW-0378">Hydrolase</keyword>
<dbReference type="InterPro" id="IPR011234">
    <property type="entry name" value="Fumarylacetoacetase-like_C"/>
</dbReference>
<dbReference type="Pfam" id="PF01557">
    <property type="entry name" value="FAA_hydrolase"/>
    <property type="match status" value="1"/>
</dbReference>
<evidence type="ECO:0000259" key="2">
    <source>
        <dbReference type="Pfam" id="PF01557"/>
    </source>
</evidence>
<evidence type="ECO:0000313" key="3">
    <source>
        <dbReference type="EMBL" id="KAB8030903.1"/>
    </source>
</evidence>
<accession>A0A833JCT3</accession>
<keyword evidence="1" id="KW-0479">Metal-binding</keyword>
<dbReference type="Proteomes" id="UP000442694">
    <property type="component" value="Unassembled WGS sequence"/>
</dbReference>
<dbReference type="AlphaFoldDB" id="A0A833JCT3"/>
<dbReference type="InterPro" id="IPR036663">
    <property type="entry name" value="Fumarylacetoacetase_C_sf"/>
</dbReference>
<sequence length="227" mass="25303">MPIRIMYFYEKEHLSPGDLVMDKIVCVGKNYLDHAKELGDIVPEKPVLFIKPRSVLRAAVDHEELFLSIPQNLGSLHYETEIVLRLDKGGYKLDIKDAEKAIGAVSIGLDMTLRDLQNSQKKAGHPWTTSKVFPDCVVVGSWLRVSEFPDYLNEKFSFSLDDKIKQEGYGKNMRLSPAECVAYISEFFPLAAGDLIFTGTPAGVGPVQAGQKGTLNFGSIRYSISWS</sequence>
<name>A0A833JCT3_9BACT</name>